<protein>
    <submittedName>
        <fullName evidence="2">Uncharacterized protein</fullName>
    </submittedName>
</protein>
<reference evidence="2 3" key="1">
    <citation type="submission" date="2017-05" db="EMBL/GenBank/DDBJ databases">
        <title>Polyphasic characterization of four soil-derived phenanthrene-degrading Acidovorax strains and proposal of Acidovorax phenanthrenivorans sp. nov.</title>
        <authorList>
            <person name="Singleton D.R."/>
            <person name="Lee J."/>
            <person name="Dickey A.N."/>
            <person name="Stroud A."/>
            <person name="Scholl E.H."/>
            <person name="Wright F.A."/>
            <person name="Aitken M.D."/>
        </authorList>
    </citation>
    <scope>NUCLEOTIDE SEQUENCE [LARGE SCALE GENOMIC DNA]</scope>
    <source>
        <strain evidence="2">NA3</strain>
    </source>
</reference>
<dbReference type="KEGG" id="acin:CBP34_06455"/>
<organism evidence="2 3">
    <name type="scientific">Acidovorax carolinensis</name>
    <dbReference type="NCBI Taxonomy" id="553814"/>
    <lineage>
        <taxon>Bacteria</taxon>
        <taxon>Pseudomonadati</taxon>
        <taxon>Pseudomonadota</taxon>
        <taxon>Betaproteobacteria</taxon>
        <taxon>Burkholderiales</taxon>
        <taxon>Comamonadaceae</taxon>
        <taxon>Acidovorax</taxon>
    </lineage>
</organism>
<evidence type="ECO:0000256" key="1">
    <source>
        <dbReference type="SAM" id="Coils"/>
    </source>
</evidence>
<evidence type="ECO:0000313" key="3">
    <source>
        <dbReference type="Proteomes" id="UP000194432"/>
    </source>
</evidence>
<dbReference type="EMBL" id="CP021361">
    <property type="protein sequence ID" value="ART51377.1"/>
    <property type="molecule type" value="Genomic_DNA"/>
</dbReference>
<keyword evidence="3" id="KW-1185">Reference proteome</keyword>
<proteinExistence type="predicted"/>
<sequence length="377" mass="42606">MLVGSNVVMHNLVYYSAPTCLYTLQRLLIKKGVSPSYVKTIRVEHCSFQEITLTFCLQFESAKQARTLLKRLKRYAGIVLKSPRSQSEKASKKIGFAGSGDSESWYINKTDHRSTLFYIKDRNQAGKYSSFESPEVAKKIYTLGQSLLRIEITLNSNYLVANGLDDPQAWRGTKGKEICEREFNWLRKLLKVDVDYRVNKPQKRHMEGLGEREQSVLDWYLKGKPVNRHPKFQSGEWKKSPIKRRIQDRLRIDIDIPWKEHCRMAIPGLSDLLSLDRLVVPPAELLDHCHVLSTVKRKNRELKELAKAEIAAAEAKLAMQARAKGKRGIARRAAASADSSVLEVILAALREKGVELCFSMGAGNGDGTTADISDLMG</sequence>
<accession>A0A240U1U4</accession>
<keyword evidence="1" id="KW-0175">Coiled coil</keyword>
<feature type="coiled-coil region" evidence="1">
    <location>
        <begin position="296"/>
        <end position="323"/>
    </location>
</feature>
<dbReference type="Proteomes" id="UP000194432">
    <property type="component" value="Chromosome 1"/>
</dbReference>
<dbReference type="AlphaFoldDB" id="A0A240U1U4"/>
<name>A0A240U1U4_9BURK</name>
<gene>
    <name evidence="2" type="ORF">CBP34_06455</name>
</gene>
<evidence type="ECO:0000313" key="2">
    <source>
        <dbReference type="EMBL" id="ART51377.1"/>
    </source>
</evidence>